<dbReference type="GO" id="GO:0004519">
    <property type="term" value="F:endonuclease activity"/>
    <property type="evidence" value="ECO:0007669"/>
    <property type="project" value="UniProtKB-KW"/>
</dbReference>
<keyword evidence="4" id="KW-0548">Nucleotidyltransferase</keyword>
<dbReference type="PROSITE" id="PS50175">
    <property type="entry name" value="ASP_PROT_RETROV"/>
    <property type="match status" value="1"/>
</dbReference>
<protein>
    <recommendedName>
        <fullName evidence="1">RNA-directed DNA polymerase</fullName>
        <ecNumber evidence="1">2.7.7.49</ecNumber>
    </recommendedName>
</protein>
<dbReference type="FunFam" id="3.10.10.10:FF:000007">
    <property type="entry name" value="Retrovirus-related Pol polyprotein from transposon 17.6-like Protein"/>
    <property type="match status" value="1"/>
</dbReference>
<keyword evidence="3" id="KW-0808">Transferase</keyword>
<dbReference type="Gene3D" id="3.30.70.270">
    <property type="match status" value="2"/>
</dbReference>
<evidence type="ECO:0000256" key="10">
    <source>
        <dbReference type="ARBA" id="ARBA00022908"/>
    </source>
</evidence>
<dbReference type="InterPro" id="IPR043128">
    <property type="entry name" value="Rev_trsase/Diguanyl_cyclase"/>
</dbReference>
<dbReference type="GO" id="GO:0004190">
    <property type="term" value="F:aspartic-type endopeptidase activity"/>
    <property type="evidence" value="ECO:0007669"/>
    <property type="project" value="InterPro"/>
</dbReference>
<evidence type="ECO:0000256" key="7">
    <source>
        <dbReference type="ARBA" id="ARBA00022801"/>
    </source>
</evidence>
<dbReference type="PANTHER" id="PTHR37984:SF5">
    <property type="entry name" value="PROTEIN NYNRIN-LIKE"/>
    <property type="match status" value="1"/>
</dbReference>
<sequence length="1032" mass="115434">LFFISDKNSGLRFLVDTGAEVSILPVTSISSKPERSNVTLQAANKSAIATYGERALTLNIGLRRPLRWVFLVADVTHPILGADFLHHFKLLVDMQRLRLVDSTTNFKVQGIESISSIPPRCTPPATKFEDLLQRFPTLTRPANFLQPVEHDVTHHIVTTGPPTYARPRRLLEDRLKIAKAEFEHMLELGIIRPSSSPWASPLHMVQKKSPGDWRPCGDYRALNNSTVPDRYPLPHITDFTASLEGTTIFSKIDLVKAYHQIPVETSSIPKTAIITPFGLFEYVRMPFGLRNAAQTFQRFVDSVTHGLTFCFAYVDNILVSSADAEQHLKHLEILFQRLAQYGLIINKAKCEFGVSELDFLGHHVDSNGIRPLPSKVDAVTKFPTPTSRRKLREFLGLVNFYRRFLPHCAAVLLPLTDLLKGNQRDSSPLPWSPEAAEAFQTIKSSLADAALLAHPLTGAPLCVMTDASDVAVGGVLQQLVGGHWQPLGFFSKKLSPAESRYSTFSRELLGIYLTIKHFRHYLEGREFHVLTDHKPITFAIQSTHSRLSSRESRHLSFIAEFTSDIRHIKGTDNSPADALSRVTCCKAIPNAVDFAALAAAQQGDQQILRLRSASSNLDLRDVLLPGCDTTVICDMSTGTPRPVVPPIFRRLIFNSLHSLSHPGIRATQHLIAQRFVWQGMNKDVRAWARTCLLCQRSKVQRHTLAPFAPMKTATARFDNIHLDIVGPLPPSQGARYMLTCIDRFTRWPEAFPIADICATTIVKTLVDGWISRFGVPSTISTDRGAQFESRLFQELMVLVGTSRIRTTAYHPAANGLVERFHRTLKAALKAHNDPNNWARLLPIVLLGLRTTLKTDIGCTAADLVYGQTLRLPAEMIAAPLISTVPDPLSYVTQLREVMRNLRATPTRHHDRHPTYVCDELTSATHVFVRRDAVKKPLDQPYDGPFKVLDRREKFFLLDLNGRQDTISIDRLKPAHLEPAHASSVQPLCWPSSAPHSAPPLKTAQCKKNRSVSWTKHHPRDSSRGGALVVHRR</sequence>
<dbReference type="InterPro" id="IPR050951">
    <property type="entry name" value="Retrovirus_Pol_polyprotein"/>
</dbReference>
<dbReference type="PROSITE" id="PS00141">
    <property type="entry name" value="ASP_PROTEASE"/>
    <property type="match status" value="1"/>
</dbReference>
<keyword evidence="12" id="KW-0511">Multifunctional enzyme</keyword>
<name>A0A147BK98_IXORI</name>
<dbReference type="InterPro" id="IPR012337">
    <property type="entry name" value="RNaseH-like_sf"/>
</dbReference>
<dbReference type="PANTHER" id="PTHR37984">
    <property type="entry name" value="PROTEIN CBG26694"/>
    <property type="match status" value="1"/>
</dbReference>
<evidence type="ECO:0000256" key="12">
    <source>
        <dbReference type="ARBA" id="ARBA00023268"/>
    </source>
</evidence>
<evidence type="ECO:0000256" key="2">
    <source>
        <dbReference type="ARBA" id="ARBA00022670"/>
    </source>
</evidence>
<dbReference type="AlphaFoldDB" id="A0A147BK98"/>
<evidence type="ECO:0000259" key="14">
    <source>
        <dbReference type="PROSITE" id="PS50175"/>
    </source>
</evidence>
<proteinExistence type="predicted"/>
<keyword evidence="2" id="KW-0645">Protease</keyword>
<dbReference type="GO" id="GO:0003964">
    <property type="term" value="F:RNA-directed DNA polymerase activity"/>
    <property type="evidence" value="ECO:0007669"/>
    <property type="project" value="UniProtKB-KW"/>
</dbReference>
<dbReference type="Pfam" id="PF00665">
    <property type="entry name" value="rve"/>
    <property type="match status" value="1"/>
</dbReference>
<feature type="region of interest" description="Disordered" evidence="13">
    <location>
        <begin position="992"/>
        <end position="1032"/>
    </location>
</feature>
<dbReference type="InterPro" id="IPR034132">
    <property type="entry name" value="RP_Saci-like"/>
</dbReference>
<reference evidence="17" key="1">
    <citation type="journal article" date="2018" name="PLoS Negl. Trop. Dis.">
        <title>Sialome diversity of ticks revealed by RNAseq of single tick salivary glands.</title>
        <authorList>
            <person name="Perner J."/>
            <person name="Kropackova S."/>
            <person name="Kopacek P."/>
            <person name="Ribeiro J.M."/>
        </authorList>
    </citation>
    <scope>NUCLEOTIDE SEQUENCE</scope>
    <source>
        <strain evidence="17">Siblings of single egg batch collected in Ceske Budejovice</strain>
        <tissue evidence="17">Salivary glands</tissue>
    </source>
</reference>
<organism evidence="17">
    <name type="scientific">Ixodes ricinus</name>
    <name type="common">Common tick</name>
    <name type="synonym">Acarus ricinus</name>
    <dbReference type="NCBI Taxonomy" id="34613"/>
    <lineage>
        <taxon>Eukaryota</taxon>
        <taxon>Metazoa</taxon>
        <taxon>Ecdysozoa</taxon>
        <taxon>Arthropoda</taxon>
        <taxon>Chelicerata</taxon>
        <taxon>Arachnida</taxon>
        <taxon>Acari</taxon>
        <taxon>Parasitiformes</taxon>
        <taxon>Ixodida</taxon>
        <taxon>Ixodoidea</taxon>
        <taxon>Ixodidae</taxon>
        <taxon>Ixodinae</taxon>
        <taxon>Ixodes</taxon>
    </lineage>
</organism>
<dbReference type="GO" id="GO:0015074">
    <property type="term" value="P:DNA integration"/>
    <property type="evidence" value="ECO:0007669"/>
    <property type="project" value="UniProtKB-KW"/>
</dbReference>
<evidence type="ECO:0000256" key="11">
    <source>
        <dbReference type="ARBA" id="ARBA00022918"/>
    </source>
</evidence>
<dbReference type="SUPFAM" id="SSF56672">
    <property type="entry name" value="DNA/RNA polymerases"/>
    <property type="match status" value="1"/>
</dbReference>
<dbReference type="GO" id="GO:0003723">
    <property type="term" value="F:RNA binding"/>
    <property type="evidence" value="ECO:0007669"/>
    <property type="project" value="UniProtKB-KW"/>
</dbReference>
<dbReference type="InterPro" id="IPR021109">
    <property type="entry name" value="Peptidase_aspartic_dom_sf"/>
</dbReference>
<feature type="compositionally biased region" description="Basic residues" evidence="13">
    <location>
        <begin position="1004"/>
        <end position="1018"/>
    </location>
</feature>
<evidence type="ECO:0000256" key="4">
    <source>
        <dbReference type="ARBA" id="ARBA00022695"/>
    </source>
</evidence>
<dbReference type="PROSITE" id="PS50994">
    <property type="entry name" value="INTEGRASE"/>
    <property type="match status" value="1"/>
</dbReference>
<keyword evidence="7" id="KW-0378">Hydrolase</keyword>
<dbReference type="FunFam" id="1.10.340.70:FF:000006">
    <property type="entry name" value="Retrovirus-related Pol polyprotein from transposon 297-like Protein"/>
    <property type="match status" value="1"/>
</dbReference>
<dbReference type="Gene3D" id="3.30.420.10">
    <property type="entry name" value="Ribonuclease H-like superfamily/Ribonuclease H"/>
    <property type="match status" value="1"/>
</dbReference>
<evidence type="ECO:0000256" key="1">
    <source>
        <dbReference type="ARBA" id="ARBA00012493"/>
    </source>
</evidence>
<feature type="domain" description="Integrase catalytic" evidence="16">
    <location>
        <begin position="705"/>
        <end position="880"/>
    </location>
</feature>
<feature type="domain" description="Peptidase A2" evidence="14">
    <location>
        <begin position="11"/>
        <end position="84"/>
    </location>
</feature>
<evidence type="ECO:0000256" key="3">
    <source>
        <dbReference type="ARBA" id="ARBA00022679"/>
    </source>
</evidence>
<dbReference type="Gene3D" id="3.10.10.10">
    <property type="entry name" value="HIV Type 1 Reverse Transcriptase, subunit A, domain 1"/>
    <property type="match status" value="1"/>
</dbReference>
<evidence type="ECO:0000256" key="5">
    <source>
        <dbReference type="ARBA" id="ARBA00022722"/>
    </source>
</evidence>
<dbReference type="InterPro" id="IPR001584">
    <property type="entry name" value="Integrase_cat-core"/>
</dbReference>
<dbReference type="InterPro" id="IPR000477">
    <property type="entry name" value="RT_dom"/>
</dbReference>
<keyword evidence="8" id="KW-0460">Magnesium</keyword>
<dbReference type="InterPro" id="IPR036397">
    <property type="entry name" value="RNaseH_sf"/>
</dbReference>
<dbReference type="FunFam" id="3.30.70.270:FF:000020">
    <property type="entry name" value="Transposon Tf2-6 polyprotein-like Protein"/>
    <property type="match status" value="1"/>
</dbReference>
<dbReference type="Gene3D" id="1.10.340.70">
    <property type="match status" value="1"/>
</dbReference>
<evidence type="ECO:0000256" key="8">
    <source>
        <dbReference type="ARBA" id="ARBA00022842"/>
    </source>
</evidence>
<evidence type="ECO:0000256" key="9">
    <source>
        <dbReference type="ARBA" id="ARBA00022884"/>
    </source>
</evidence>
<dbReference type="PROSITE" id="PS50878">
    <property type="entry name" value="RT_POL"/>
    <property type="match status" value="1"/>
</dbReference>
<dbReference type="InterPro" id="IPR041577">
    <property type="entry name" value="RT_RNaseH_2"/>
</dbReference>
<dbReference type="SUPFAM" id="SSF50630">
    <property type="entry name" value="Acid proteases"/>
    <property type="match status" value="1"/>
</dbReference>
<evidence type="ECO:0000256" key="13">
    <source>
        <dbReference type="SAM" id="MobiDB-lite"/>
    </source>
</evidence>
<feature type="non-terminal residue" evidence="17">
    <location>
        <position position="1"/>
    </location>
</feature>
<dbReference type="EMBL" id="GEGO01004649">
    <property type="protein sequence ID" value="JAR90755.1"/>
    <property type="molecule type" value="Transcribed_RNA"/>
</dbReference>
<evidence type="ECO:0000259" key="15">
    <source>
        <dbReference type="PROSITE" id="PS50878"/>
    </source>
</evidence>
<dbReference type="InterPro" id="IPR041588">
    <property type="entry name" value="Integrase_H2C2"/>
</dbReference>
<keyword evidence="10" id="KW-0229">DNA integration</keyword>
<keyword evidence="9" id="KW-0694">RNA-binding</keyword>
<dbReference type="InterPro" id="IPR043502">
    <property type="entry name" value="DNA/RNA_pol_sf"/>
</dbReference>
<dbReference type="FunFam" id="3.30.420.10:FF:000032">
    <property type="entry name" value="Retrovirus-related Pol polyprotein from transposon 297-like Protein"/>
    <property type="match status" value="1"/>
</dbReference>
<dbReference type="FunFam" id="2.40.70.10:FF:000130">
    <property type="entry name" value="Retrovirus-related Pol polyprotein from transposon opus-like Protein"/>
    <property type="match status" value="1"/>
</dbReference>
<dbReference type="InterPro" id="IPR001995">
    <property type="entry name" value="Peptidase_A2_cat"/>
</dbReference>
<evidence type="ECO:0000256" key="6">
    <source>
        <dbReference type="ARBA" id="ARBA00022759"/>
    </source>
</evidence>
<evidence type="ECO:0000313" key="17">
    <source>
        <dbReference type="EMBL" id="JAR90755.1"/>
    </source>
</evidence>
<keyword evidence="5" id="KW-0540">Nuclease</keyword>
<dbReference type="CDD" id="cd06094">
    <property type="entry name" value="RP_Saci_like"/>
    <property type="match status" value="1"/>
</dbReference>
<evidence type="ECO:0000259" key="16">
    <source>
        <dbReference type="PROSITE" id="PS50994"/>
    </source>
</evidence>
<feature type="domain" description="Reverse transcriptase" evidence="15">
    <location>
        <begin position="186"/>
        <end position="364"/>
    </location>
</feature>
<keyword evidence="11" id="KW-0695">RNA-directed DNA polymerase</keyword>
<dbReference type="Pfam" id="PF00078">
    <property type="entry name" value="RVT_1"/>
    <property type="match status" value="1"/>
</dbReference>
<dbReference type="CDD" id="cd09274">
    <property type="entry name" value="RNase_HI_RT_Ty3"/>
    <property type="match status" value="1"/>
</dbReference>
<dbReference type="EC" id="2.7.7.49" evidence="1"/>
<dbReference type="InterPro" id="IPR001969">
    <property type="entry name" value="Aspartic_peptidase_AS"/>
</dbReference>
<accession>A0A147BK98</accession>
<dbReference type="GO" id="GO:0006508">
    <property type="term" value="P:proteolysis"/>
    <property type="evidence" value="ECO:0007669"/>
    <property type="project" value="UniProtKB-KW"/>
</dbReference>
<dbReference type="GO" id="GO:0042575">
    <property type="term" value="C:DNA polymerase complex"/>
    <property type="evidence" value="ECO:0007669"/>
    <property type="project" value="UniProtKB-ARBA"/>
</dbReference>
<dbReference type="SUPFAM" id="SSF53098">
    <property type="entry name" value="Ribonuclease H-like"/>
    <property type="match status" value="1"/>
</dbReference>
<keyword evidence="6" id="KW-0255">Endonuclease</keyword>
<dbReference type="Pfam" id="PF17919">
    <property type="entry name" value="RT_RNaseH_2"/>
    <property type="match status" value="1"/>
</dbReference>
<dbReference type="Pfam" id="PF17921">
    <property type="entry name" value="Integrase_H2C2"/>
    <property type="match status" value="1"/>
</dbReference>
<dbReference type="CDD" id="cd01647">
    <property type="entry name" value="RT_LTR"/>
    <property type="match status" value="1"/>
</dbReference>
<dbReference type="Gene3D" id="2.40.70.10">
    <property type="entry name" value="Acid Proteases"/>
    <property type="match status" value="1"/>
</dbReference>